<dbReference type="KEGG" id="cten:18250815"/>
<keyword evidence="4" id="KW-1185">Reference proteome</keyword>
<dbReference type="InterPro" id="IPR057975">
    <property type="entry name" value="TPR_ANAPC2"/>
</dbReference>
<evidence type="ECO:0000259" key="2">
    <source>
        <dbReference type="PROSITE" id="PS50069"/>
    </source>
</evidence>
<sequence>MLSSELISSIIPTPNLSDINAGELENDISIIINWIKLFPQPIAEPTLRVKSAVKSVLKDESSQFQFTKLLNNSINENFQLEGFHMDGMNICPDELQGADLATVISRVINTKRFYDNLLISLNLNLSTSCLNLYKKNINKNFKLLIGEEVFLAKIYTYFDENFLRLNSFHDFNIILMLQFFEAIEMKNELNQILINILIKKIKFYINENFKLAWSVPILHTLNNFIEHQIYSNIDFVLKSLHLSIDMNDLIKIGYNELISLRINEIYSIIIDYPKSEISLVELNRCLNFQNSDNFDPNIEFYQRNKLVENFSDNVNKNLLNAGINTINLIKTYIKIIKSFLILDPKGVLLDKVIRPVRKYLKTRDDIINKLVLGLLNKEPELVELSRELQNTEKSFKLFKNFDELNDLNWVPDPIDALPDFKKFKINDIIQSLISIFDSKEIFIVEFTKLFGNKMINSEEDLSVILKMINLLKLRFGKNEFFNLDIMVKDFINSRSNRGMVDSTNLNCLILSHLYWSDIIETPSFTLHPSLLLTFQAYNEMYKRENFNRFLKIIPNFGTVKLSLEGKSYNVPLDKASVILMFHDNNEPVSVASISETLNMSEYFTNKILEFWVSEGILLKITPQLYASNE</sequence>
<dbReference type="RefSeq" id="XP_006688065.1">
    <property type="nucleotide sequence ID" value="XM_006688002.1"/>
</dbReference>
<dbReference type="Pfam" id="PF25773">
    <property type="entry name" value="TPR_ANAPC2"/>
    <property type="match status" value="1"/>
</dbReference>
<evidence type="ECO:0000313" key="3">
    <source>
        <dbReference type="EMBL" id="EGV61895.1"/>
    </source>
</evidence>
<dbReference type="EMBL" id="GL996527">
    <property type="protein sequence ID" value="EGV61895.1"/>
    <property type="molecule type" value="Genomic_DNA"/>
</dbReference>
<reference evidence="3 4" key="1">
    <citation type="journal article" date="2011" name="Proc. Natl. Acad. Sci. U.S.A.">
        <title>Comparative genomics of xylose-fermenting fungi for enhanced biofuel production.</title>
        <authorList>
            <person name="Wohlbach D.J."/>
            <person name="Kuo A."/>
            <person name="Sato T.K."/>
            <person name="Potts K.M."/>
            <person name="Salamov A.A."/>
            <person name="LaButti K.M."/>
            <person name="Sun H."/>
            <person name="Clum A."/>
            <person name="Pangilinan J.L."/>
            <person name="Lindquist E.A."/>
            <person name="Lucas S."/>
            <person name="Lapidus A."/>
            <person name="Jin M."/>
            <person name="Gunawan C."/>
            <person name="Balan V."/>
            <person name="Dale B.E."/>
            <person name="Jeffries T.W."/>
            <person name="Zinkel R."/>
            <person name="Barry K.W."/>
            <person name="Grigoriev I.V."/>
            <person name="Gasch A.P."/>
        </authorList>
    </citation>
    <scope>NUCLEOTIDE SEQUENCE [LARGE SCALE GENOMIC DNA]</scope>
    <source>
        <strain evidence="4">ATCC 10573 / BCRC 21748 / CBS 615 / JCM 9827 / NBRC 10315 / NRRL Y-1498 / VKM Y-70</strain>
    </source>
</reference>
<dbReference type="HOGENOM" id="CLU_007149_4_0_1"/>
<dbReference type="GeneID" id="18250815"/>
<accession>G3B9I4</accession>
<dbReference type="eggNOG" id="KOG2165">
    <property type="taxonomic scope" value="Eukaryota"/>
</dbReference>
<dbReference type="GO" id="GO:0070979">
    <property type="term" value="P:protein K11-linked ubiquitination"/>
    <property type="evidence" value="ECO:0007669"/>
    <property type="project" value="TreeGrafter"/>
</dbReference>
<dbReference type="OrthoDB" id="5581181at2759"/>
<dbReference type="PANTHER" id="PTHR45957">
    <property type="entry name" value="ANAPHASE-PROMOTING COMPLEX SUBUNIT 2"/>
    <property type="match status" value="1"/>
</dbReference>
<dbReference type="GO" id="GO:0005680">
    <property type="term" value="C:anaphase-promoting complex"/>
    <property type="evidence" value="ECO:0007669"/>
    <property type="project" value="TreeGrafter"/>
</dbReference>
<dbReference type="Gene3D" id="3.30.230.130">
    <property type="entry name" value="Cullin, Chain C, Domain 2"/>
    <property type="match status" value="1"/>
</dbReference>
<evidence type="ECO:0000313" key="4">
    <source>
        <dbReference type="Proteomes" id="UP000000707"/>
    </source>
</evidence>
<dbReference type="Proteomes" id="UP000000707">
    <property type="component" value="Unassembled WGS sequence"/>
</dbReference>
<dbReference type="PANTHER" id="PTHR45957:SF1">
    <property type="entry name" value="ANAPHASE-PROMOTING COMPLEX SUBUNIT 2"/>
    <property type="match status" value="1"/>
</dbReference>
<dbReference type="SUPFAM" id="SSF75632">
    <property type="entry name" value="Cullin homology domain"/>
    <property type="match status" value="1"/>
</dbReference>
<organism evidence="4">
    <name type="scientific">Candida tenuis (strain ATCC 10573 / BCRC 21748 / CBS 615 / JCM 9827 / NBRC 10315 / NRRL Y-1498 / VKM Y-70)</name>
    <name type="common">Yeast</name>
    <name type="synonym">Yamadazyma tenuis</name>
    <dbReference type="NCBI Taxonomy" id="590646"/>
    <lineage>
        <taxon>Eukaryota</taxon>
        <taxon>Fungi</taxon>
        <taxon>Dikarya</taxon>
        <taxon>Ascomycota</taxon>
        <taxon>Saccharomycotina</taxon>
        <taxon>Pichiomycetes</taxon>
        <taxon>Debaryomycetaceae</taxon>
        <taxon>Yamadazyma</taxon>
    </lineage>
</organism>
<dbReference type="InterPro" id="IPR016158">
    <property type="entry name" value="Cullin_homology"/>
</dbReference>
<dbReference type="PROSITE" id="PS50069">
    <property type="entry name" value="CULLIN_2"/>
    <property type="match status" value="1"/>
</dbReference>
<proteinExistence type="inferred from homology"/>
<protein>
    <recommendedName>
        <fullName evidence="2">Cullin family profile domain-containing protein</fullName>
    </recommendedName>
</protein>
<dbReference type="AlphaFoldDB" id="G3B9I4"/>
<comment type="similarity">
    <text evidence="1">Belongs to the cullin family.</text>
</comment>
<dbReference type="InterPro" id="IPR036317">
    <property type="entry name" value="Cullin_homology_sf"/>
</dbReference>
<dbReference type="InterPro" id="IPR044554">
    <property type="entry name" value="ANAPC2"/>
</dbReference>
<name>G3B9I4_CANTC</name>
<feature type="domain" description="Cullin family profile" evidence="2">
    <location>
        <begin position="429"/>
        <end position="612"/>
    </location>
</feature>
<dbReference type="GO" id="GO:0007091">
    <property type="term" value="P:metaphase/anaphase transition of mitotic cell cycle"/>
    <property type="evidence" value="ECO:0007669"/>
    <property type="project" value="TreeGrafter"/>
</dbReference>
<evidence type="ECO:0000256" key="1">
    <source>
        <dbReference type="PROSITE-ProRule" id="PRU00330"/>
    </source>
</evidence>
<gene>
    <name evidence="3" type="ORF">CANTEDRAFT_99018</name>
</gene>
<dbReference type="STRING" id="590646.G3B9I4"/>